<keyword evidence="6" id="KW-0539">Nucleus</keyword>
<organism evidence="9 10">
    <name type="scientific">Ficus carica</name>
    <name type="common">Common fig</name>
    <dbReference type="NCBI Taxonomy" id="3494"/>
    <lineage>
        <taxon>Eukaryota</taxon>
        <taxon>Viridiplantae</taxon>
        <taxon>Streptophyta</taxon>
        <taxon>Embryophyta</taxon>
        <taxon>Tracheophyta</taxon>
        <taxon>Spermatophyta</taxon>
        <taxon>Magnoliopsida</taxon>
        <taxon>eudicotyledons</taxon>
        <taxon>Gunneridae</taxon>
        <taxon>Pentapetalae</taxon>
        <taxon>rosids</taxon>
        <taxon>fabids</taxon>
        <taxon>Rosales</taxon>
        <taxon>Moraceae</taxon>
        <taxon>Ficeae</taxon>
        <taxon>Ficus</taxon>
    </lineage>
</organism>
<feature type="domain" description="AP2/ERF" evidence="8">
    <location>
        <begin position="73"/>
        <end position="136"/>
    </location>
</feature>
<dbReference type="GO" id="GO:0005634">
    <property type="term" value="C:nucleus"/>
    <property type="evidence" value="ECO:0007669"/>
    <property type="project" value="UniProtKB-SubCell"/>
</dbReference>
<dbReference type="SUPFAM" id="SSF54171">
    <property type="entry name" value="DNA-binding domain"/>
    <property type="match status" value="2"/>
</dbReference>
<dbReference type="GO" id="GO:0003677">
    <property type="term" value="F:DNA binding"/>
    <property type="evidence" value="ECO:0007669"/>
    <property type="project" value="UniProtKB-KW"/>
</dbReference>
<evidence type="ECO:0000256" key="6">
    <source>
        <dbReference type="ARBA" id="ARBA00023242"/>
    </source>
</evidence>
<dbReference type="EMBL" id="BTGU01000013">
    <property type="protein sequence ID" value="GMN41782.1"/>
    <property type="molecule type" value="Genomic_DNA"/>
</dbReference>
<name>A0AA87ZZ36_FICCA</name>
<gene>
    <name evidence="9" type="ORF">TIFTF001_010999</name>
</gene>
<keyword evidence="2" id="KW-0677">Repeat</keyword>
<evidence type="ECO:0000313" key="10">
    <source>
        <dbReference type="Proteomes" id="UP001187192"/>
    </source>
</evidence>
<evidence type="ECO:0000256" key="3">
    <source>
        <dbReference type="ARBA" id="ARBA00023015"/>
    </source>
</evidence>
<reference evidence="9" key="1">
    <citation type="submission" date="2023-07" db="EMBL/GenBank/DDBJ databases">
        <title>draft genome sequence of fig (Ficus carica).</title>
        <authorList>
            <person name="Takahashi T."/>
            <person name="Nishimura K."/>
        </authorList>
    </citation>
    <scope>NUCLEOTIDE SEQUENCE</scope>
</reference>
<evidence type="ECO:0000256" key="7">
    <source>
        <dbReference type="SAM" id="MobiDB-lite"/>
    </source>
</evidence>
<dbReference type="InterPro" id="IPR036955">
    <property type="entry name" value="AP2/ERF_dom_sf"/>
</dbReference>
<protein>
    <recommendedName>
        <fullName evidence="8">AP2/ERF domain-containing protein</fullName>
    </recommendedName>
</protein>
<dbReference type="InterPro" id="IPR001471">
    <property type="entry name" value="AP2/ERF_dom"/>
</dbReference>
<dbReference type="FunFam" id="3.30.730.10:FF:000002">
    <property type="entry name" value="AP2-like ethylene-responsive transcription factor"/>
    <property type="match status" value="1"/>
</dbReference>
<keyword evidence="5" id="KW-0804">Transcription</keyword>
<feature type="compositionally biased region" description="Low complexity" evidence="7">
    <location>
        <begin position="46"/>
        <end position="67"/>
    </location>
</feature>
<dbReference type="CDD" id="cd00018">
    <property type="entry name" value="AP2"/>
    <property type="match status" value="2"/>
</dbReference>
<evidence type="ECO:0000256" key="1">
    <source>
        <dbReference type="ARBA" id="ARBA00004123"/>
    </source>
</evidence>
<dbReference type="Pfam" id="PF00847">
    <property type="entry name" value="AP2"/>
    <property type="match status" value="1"/>
</dbReference>
<dbReference type="PANTHER" id="PTHR32467">
    <property type="entry name" value="AP2-LIKE ETHYLENE-RESPONSIVE TRANSCRIPTION FACTOR"/>
    <property type="match status" value="1"/>
</dbReference>
<comment type="subcellular location">
    <subcellularLocation>
        <location evidence="1">Nucleus</location>
    </subcellularLocation>
</comment>
<keyword evidence="10" id="KW-1185">Reference proteome</keyword>
<dbReference type="PROSITE" id="PS51032">
    <property type="entry name" value="AP2_ERF"/>
    <property type="match status" value="2"/>
</dbReference>
<dbReference type="Proteomes" id="UP001187192">
    <property type="component" value="Unassembled WGS sequence"/>
</dbReference>
<dbReference type="InterPro" id="IPR016177">
    <property type="entry name" value="DNA-bd_dom_sf"/>
</dbReference>
<proteinExistence type="predicted"/>
<dbReference type="AlphaFoldDB" id="A0AA87ZZ36"/>
<evidence type="ECO:0000256" key="2">
    <source>
        <dbReference type="ARBA" id="ARBA00022737"/>
    </source>
</evidence>
<dbReference type="Gene3D" id="3.30.730.10">
    <property type="entry name" value="AP2/ERF domain"/>
    <property type="match status" value="2"/>
</dbReference>
<dbReference type="PRINTS" id="PR00367">
    <property type="entry name" value="ETHRSPELEMNT"/>
</dbReference>
<keyword evidence="3" id="KW-0805">Transcription regulation</keyword>
<comment type="caution">
    <text evidence="9">The sequence shown here is derived from an EMBL/GenBank/DDBJ whole genome shotgun (WGS) entry which is preliminary data.</text>
</comment>
<dbReference type="SMART" id="SM00380">
    <property type="entry name" value="AP2"/>
    <property type="match status" value="2"/>
</dbReference>
<accession>A0AA87ZZ36</accession>
<dbReference type="GO" id="GO:0003700">
    <property type="term" value="F:DNA-binding transcription factor activity"/>
    <property type="evidence" value="ECO:0007669"/>
    <property type="project" value="InterPro"/>
</dbReference>
<evidence type="ECO:0000256" key="4">
    <source>
        <dbReference type="ARBA" id="ARBA00023125"/>
    </source>
</evidence>
<feature type="domain" description="AP2/ERF" evidence="8">
    <location>
        <begin position="172"/>
        <end position="230"/>
    </location>
</feature>
<feature type="region of interest" description="Disordered" evidence="7">
    <location>
        <begin position="27"/>
        <end position="76"/>
    </location>
</feature>
<dbReference type="PANTHER" id="PTHR32467:SF242">
    <property type="entry name" value="AP2_ERF DOMAIN-CONTAINING PROTEIN"/>
    <property type="match status" value="1"/>
</dbReference>
<evidence type="ECO:0000256" key="5">
    <source>
        <dbReference type="ARBA" id="ARBA00023163"/>
    </source>
</evidence>
<keyword evidence="4" id="KW-0238">DNA-binding</keyword>
<sequence length="416" mass="46989">MEMTLQPELFPTKRQLCMLEGDTLAAPKFTKRRRRDHSAAVKEQLGEQQQPQAGQSATTTTTTTTTTVKRSSRFRGVSRHRWTGRYEAHLWDKGSWNPTQRKKGKQGAYDEEESAARAYDLAALKYWGRSTFTNFPVSDYEKEIEIMKNLTKEEYLASLRRRSSGFSRGVSKYRGVARHHHNGRWEARIGRVFGNKYLYLGTYSTQEEAAHAYDIAAIEYRGINAVTNFDLSTYIRWLRPVSNSLAAQEPKPAPVTPTTISSPLTASPYFIATNEKPDLSIFNLNPFTLEDLETSKPHDIFQRQTPNSPCSNSSSPSALGLLFKSSVFRELVEKNLSAESEENEGSDIKNLPQMKNNHFDMISYDGIGKMSSTSSSSSYALPGLESREESASPLYNERGQSLWNFPLNLSSPVNFN</sequence>
<evidence type="ECO:0000259" key="8">
    <source>
        <dbReference type="PROSITE" id="PS51032"/>
    </source>
</evidence>
<evidence type="ECO:0000313" key="9">
    <source>
        <dbReference type="EMBL" id="GMN41782.1"/>
    </source>
</evidence>